<comment type="caution">
    <text evidence="3">The sequence shown here is derived from an EMBL/GenBank/DDBJ whole genome shotgun (WGS) entry which is preliminary data.</text>
</comment>
<proteinExistence type="predicted"/>
<sequence>MKNHCLAKSINDAAWYQFRLWLEYLGKKHGKITIAVPPQLTSQNCSNCGEKVKKSLSTRTHVCACGCQLDRDENAAGNILKLGLSTAGHSGTWLQDSLNALGEDTSTFSGEILSKQVTSVNKESPVIATRGA</sequence>
<dbReference type="InterPro" id="IPR010095">
    <property type="entry name" value="Cas12f1-like_TNB"/>
</dbReference>
<name>A0ABT3KZP4_9CYAN</name>
<gene>
    <name evidence="3" type="ORF">K4A83_00350</name>
</gene>
<protein>
    <submittedName>
        <fullName evidence="3">Transposase</fullName>
    </submittedName>
</protein>
<evidence type="ECO:0000313" key="4">
    <source>
        <dbReference type="Proteomes" id="UP001526426"/>
    </source>
</evidence>
<keyword evidence="4" id="KW-1185">Reference proteome</keyword>
<accession>A0ABT3KZP4</accession>
<evidence type="ECO:0000259" key="2">
    <source>
        <dbReference type="Pfam" id="PF07282"/>
    </source>
</evidence>
<dbReference type="EMBL" id="JAIHOM010000001">
    <property type="protein sequence ID" value="MCW6034729.1"/>
    <property type="molecule type" value="Genomic_DNA"/>
</dbReference>
<organism evidence="3 4">
    <name type="scientific">Spirulina subsalsa FACHB-351</name>
    <dbReference type="NCBI Taxonomy" id="234711"/>
    <lineage>
        <taxon>Bacteria</taxon>
        <taxon>Bacillati</taxon>
        <taxon>Cyanobacteriota</taxon>
        <taxon>Cyanophyceae</taxon>
        <taxon>Spirulinales</taxon>
        <taxon>Spirulinaceae</taxon>
        <taxon>Spirulina</taxon>
    </lineage>
</organism>
<dbReference type="Pfam" id="PF07282">
    <property type="entry name" value="Cas12f1-like_TNB"/>
    <property type="match status" value="1"/>
</dbReference>
<evidence type="ECO:0000313" key="3">
    <source>
        <dbReference type="EMBL" id="MCW6034729.1"/>
    </source>
</evidence>
<reference evidence="3 4" key="1">
    <citation type="submission" date="2021-08" db="EMBL/GenBank/DDBJ databases">
        <title>Draft genome sequence of Spirulina subsalsa with high tolerance to salinity and hype-accumulation of phycocyanin.</title>
        <authorList>
            <person name="Pei H."/>
            <person name="Jiang L."/>
        </authorList>
    </citation>
    <scope>NUCLEOTIDE SEQUENCE [LARGE SCALE GENOMIC DNA]</scope>
    <source>
        <strain evidence="3 4">FACHB-351</strain>
    </source>
</reference>
<evidence type="ECO:0000256" key="1">
    <source>
        <dbReference type="ARBA" id="ARBA00023125"/>
    </source>
</evidence>
<feature type="domain" description="Cas12f1-like TNB" evidence="2">
    <location>
        <begin position="15"/>
        <end position="79"/>
    </location>
</feature>
<keyword evidence="1" id="KW-0238">DNA-binding</keyword>
<dbReference type="Proteomes" id="UP001526426">
    <property type="component" value="Unassembled WGS sequence"/>
</dbReference>